<dbReference type="Proteomes" id="UP001341840">
    <property type="component" value="Unassembled WGS sequence"/>
</dbReference>
<evidence type="ECO:0000313" key="1">
    <source>
        <dbReference type="EMBL" id="MED6171041.1"/>
    </source>
</evidence>
<evidence type="ECO:0000313" key="2">
    <source>
        <dbReference type="Proteomes" id="UP001341840"/>
    </source>
</evidence>
<reference evidence="1 2" key="1">
    <citation type="journal article" date="2023" name="Plants (Basel)">
        <title>Bridging the Gap: Combining Genomics and Transcriptomics Approaches to Understand Stylosanthes scabra, an Orphan Legume from the Brazilian Caatinga.</title>
        <authorList>
            <person name="Ferreira-Neto J.R.C."/>
            <person name="da Silva M.D."/>
            <person name="Binneck E."/>
            <person name="de Melo N.F."/>
            <person name="da Silva R.H."/>
            <person name="de Melo A.L.T.M."/>
            <person name="Pandolfi V."/>
            <person name="Bustamante F.O."/>
            <person name="Brasileiro-Vidal A.C."/>
            <person name="Benko-Iseppon A.M."/>
        </authorList>
    </citation>
    <scope>NUCLEOTIDE SEQUENCE [LARGE SCALE GENOMIC DNA]</scope>
    <source>
        <tissue evidence="1">Leaves</tissue>
    </source>
</reference>
<name>A0ABU6VFG5_9FABA</name>
<gene>
    <name evidence="1" type="ORF">PIB30_036952</name>
</gene>
<comment type="caution">
    <text evidence="1">The sequence shown here is derived from an EMBL/GenBank/DDBJ whole genome shotgun (WGS) entry which is preliminary data.</text>
</comment>
<organism evidence="1 2">
    <name type="scientific">Stylosanthes scabra</name>
    <dbReference type="NCBI Taxonomy" id="79078"/>
    <lineage>
        <taxon>Eukaryota</taxon>
        <taxon>Viridiplantae</taxon>
        <taxon>Streptophyta</taxon>
        <taxon>Embryophyta</taxon>
        <taxon>Tracheophyta</taxon>
        <taxon>Spermatophyta</taxon>
        <taxon>Magnoliopsida</taxon>
        <taxon>eudicotyledons</taxon>
        <taxon>Gunneridae</taxon>
        <taxon>Pentapetalae</taxon>
        <taxon>rosids</taxon>
        <taxon>fabids</taxon>
        <taxon>Fabales</taxon>
        <taxon>Fabaceae</taxon>
        <taxon>Papilionoideae</taxon>
        <taxon>50 kb inversion clade</taxon>
        <taxon>dalbergioids sensu lato</taxon>
        <taxon>Dalbergieae</taxon>
        <taxon>Pterocarpus clade</taxon>
        <taxon>Stylosanthes</taxon>
    </lineage>
</organism>
<dbReference type="EMBL" id="JASCZI010151218">
    <property type="protein sequence ID" value="MED6171041.1"/>
    <property type="molecule type" value="Genomic_DNA"/>
</dbReference>
<protein>
    <submittedName>
        <fullName evidence="1">Uncharacterized protein</fullName>
    </submittedName>
</protein>
<proteinExistence type="predicted"/>
<accession>A0ABU6VFG5</accession>
<sequence length="165" mass="18833">MCSGASSAATLSLGRCCNPSCPVTYHYPESHLLIINARGINIDFPQIVRWMNPTTRARGTRRIRVPLRIGVVSERRCATVNSWWSCSTVSAFSDGLLWTSPKRRSFVAFQRARKIEQSKPWRSGYITKRMELNQSAIRDWSWVCSRITKGLLNQTILANSQSRKR</sequence>
<keyword evidence="2" id="KW-1185">Reference proteome</keyword>